<dbReference type="InterPro" id="IPR013216">
    <property type="entry name" value="Methyltransf_11"/>
</dbReference>
<proteinExistence type="predicted"/>
<accession>A0ABQ6N5A9</accession>
<gene>
    <name evidence="2" type="ORF">TeGR_g13928</name>
</gene>
<dbReference type="Pfam" id="PF08241">
    <property type="entry name" value="Methyltransf_11"/>
    <property type="match status" value="1"/>
</dbReference>
<evidence type="ECO:0000313" key="3">
    <source>
        <dbReference type="Proteomes" id="UP001165060"/>
    </source>
</evidence>
<evidence type="ECO:0000259" key="1">
    <source>
        <dbReference type="Pfam" id="PF08241"/>
    </source>
</evidence>
<dbReference type="Proteomes" id="UP001165060">
    <property type="component" value="Unassembled WGS sequence"/>
</dbReference>
<keyword evidence="3" id="KW-1185">Reference proteome</keyword>
<dbReference type="InterPro" id="IPR029063">
    <property type="entry name" value="SAM-dependent_MTases_sf"/>
</dbReference>
<dbReference type="CDD" id="cd02440">
    <property type="entry name" value="AdoMet_MTases"/>
    <property type="match status" value="1"/>
</dbReference>
<reference evidence="2 3" key="1">
    <citation type="journal article" date="2023" name="Commun. Biol.">
        <title>Genome analysis of Parmales, the sister group of diatoms, reveals the evolutionary specialization of diatoms from phago-mixotrophs to photoautotrophs.</title>
        <authorList>
            <person name="Ban H."/>
            <person name="Sato S."/>
            <person name="Yoshikawa S."/>
            <person name="Yamada K."/>
            <person name="Nakamura Y."/>
            <person name="Ichinomiya M."/>
            <person name="Sato N."/>
            <person name="Blanc-Mathieu R."/>
            <person name="Endo H."/>
            <person name="Kuwata A."/>
            <person name="Ogata H."/>
        </authorList>
    </citation>
    <scope>NUCLEOTIDE SEQUENCE [LARGE SCALE GENOMIC DNA]</scope>
</reference>
<sequence>MRRRAPPPAATRPNPKAYFFFGFFLLAAMTLVLLRPAPPVLTSVPDLSLPPPLSRPAPPAAAVALPSVRVGDAELPIDRKIYGGKGDKKHLGGFTDLDLQGISPSVWKLMLSYFGVRSLLDVGCGKGVSTSWFHLHGVAASCVEGSHDAVLQSLMPEPARQVVEHDFSRGPWWPPNTVDAVWCVEFTEHVGRNFQPNYLPAFKRAALVFVSHSHWGGWHHVEVHDDKWWRTKFELQGLVYSEEMTRLVRQTAKDEKGRGEMSFNGKDAWNAQHLYTSMQVFLNPAVASLPEHAHLMAEDGCFKETVDGVIYHLKCGTKKDGSVNEGHTIMDPAWEALQFDDEMDLQWEQLVLDSLKISL</sequence>
<evidence type="ECO:0000313" key="2">
    <source>
        <dbReference type="EMBL" id="GMI39823.1"/>
    </source>
</evidence>
<dbReference type="EMBL" id="BRYB01002110">
    <property type="protein sequence ID" value="GMI39823.1"/>
    <property type="molecule type" value="Genomic_DNA"/>
</dbReference>
<dbReference type="Gene3D" id="3.40.50.150">
    <property type="entry name" value="Vaccinia Virus protein VP39"/>
    <property type="match status" value="1"/>
</dbReference>
<feature type="domain" description="Methyltransferase type 11" evidence="1">
    <location>
        <begin position="120"/>
        <end position="193"/>
    </location>
</feature>
<dbReference type="SUPFAM" id="SSF53335">
    <property type="entry name" value="S-adenosyl-L-methionine-dependent methyltransferases"/>
    <property type="match status" value="1"/>
</dbReference>
<name>A0ABQ6N5A9_9STRA</name>
<protein>
    <recommendedName>
        <fullName evidence="1">Methyltransferase type 11 domain-containing protein</fullName>
    </recommendedName>
</protein>
<comment type="caution">
    <text evidence="2">The sequence shown here is derived from an EMBL/GenBank/DDBJ whole genome shotgun (WGS) entry which is preliminary data.</text>
</comment>
<organism evidence="2 3">
    <name type="scientific">Tetraparma gracilis</name>
    <dbReference type="NCBI Taxonomy" id="2962635"/>
    <lineage>
        <taxon>Eukaryota</taxon>
        <taxon>Sar</taxon>
        <taxon>Stramenopiles</taxon>
        <taxon>Ochrophyta</taxon>
        <taxon>Bolidophyceae</taxon>
        <taxon>Parmales</taxon>
        <taxon>Triparmaceae</taxon>
        <taxon>Tetraparma</taxon>
    </lineage>
</organism>